<keyword evidence="2" id="KW-1185">Reference proteome</keyword>
<proteinExistence type="predicted"/>
<dbReference type="HOGENOM" id="CLU_2937838_0_0_10"/>
<evidence type="ECO:0000313" key="2">
    <source>
        <dbReference type="Proteomes" id="UP000005697"/>
    </source>
</evidence>
<gene>
    <name evidence="1" type="ORF">HMPREF9141_1696</name>
</gene>
<dbReference type="AlphaFoldDB" id="F0F7X9"/>
<dbReference type="EMBL" id="AEWX01000024">
    <property type="protein sequence ID" value="EGC19822.1"/>
    <property type="molecule type" value="Genomic_DNA"/>
</dbReference>
<comment type="caution">
    <text evidence="1">The sequence shown here is derived from an EMBL/GenBank/DDBJ whole genome shotgun (WGS) entry which is preliminary data.</text>
</comment>
<dbReference type="Proteomes" id="UP000005697">
    <property type="component" value="Unassembled WGS sequence"/>
</dbReference>
<reference evidence="1 2" key="1">
    <citation type="submission" date="2011-01" db="EMBL/GenBank/DDBJ databases">
        <authorList>
            <person name="Muzny D."/>
            <person name="Qin X."/>
            <person name="Deng J."/>
            <person name="Jiang H."/>
            <person name="Liu Y."/>
            <person name="Qu J."/>
            <person name="Song X.-Z."/>
            <person name="Zhang L."/>
            <person name="Thornton R."/>
            <person name="Coyle M."/>
            <person name="Francisco L."/>
            <person name="Jackson L."/>
            <person name="Javaid M."/>
            <person name="Korchina V."/>
            <person name="Kovar C."/>
            <person name="Mata R."/>
            <person name="Mathew T."/>
            <person name="Ngo R."/>
            <person name="Nguyen L."/>
            <person name="Nguyen N."/>
            <person name="Okwuonu G."/>
            <person name="Ongeri F."/>
            <person name="Pham C."/>
            <person name="Simmons D."/>
            <person name="Wilczek-Boney K."/>
            <person name="Hale W."/>
            <person name="Jakkamsetti A."/>
            <person name="Pham P."/>
            <person name="Ruth R."/>
            <person name="San Lucas F."/>
            <person name="Warren J."/>
            <person name="Zhang J."/>
            <person name="Zhao Z."/>
            <person name="Zhou C."/>
            <person name="Zhu D."/>
            <person name="Lee S."/>
            <person name="Bess C."/>
            <person name="Blankenburg K."/>
            <person name="Forbes L."/>
            <person name="Fu Q."/>
            <person name="Gubbala S."/>
            <person name="Hirani K."/>
            <person name="Jayaseelan J.C."/>
            <person name="Lara F."/>
            <person name="Munidasa M."/>
            <person name="Palculict T."/>
            <person name="Patil S."/>
            <person name="Pu L.-L."/>
            <person name="Saada N."/>
            <person name="Tang L."/>
            <person name="Weissenberger G."/>
            <person name="Zhu Y."/>
            <person name="Hemphill L."/>
            <person name="Shang Y."/>
            <person name="Youmans B."/>
            <person name="Ayvaz T."/>
            <person name="Ross M."/>
            <person name="Santibanez J."/>
            <person name="Aqrawi P."/>
            <person name="Gross S."/>
            <person name="Joshi V."/>
            <person name="Fowler G."/>
            <person name="Nazareth L."/>
            <person name="Reid J."/>
            <person name="Worley K."/>
            <person name="Petrosino J."/>
            <person name="Highlander S."/>
            <person name="Gibbs R."/>
        </authorList>
    </citation>
    <scope>NUCLEOTIDE SEQUENCE [LARGE SCALE GENOMIC DNA]</scope>
    <source>
        <strain evidence="1 2">DSM 16608</strain>
    </source>
</reference>
<accession>F0F7X9</accession>
<organism evidence="1 2">
    <name type="scientific">Prevotella multiformis DSM 16608</name>
    <dbReference type="NCBI Taxonomy" id="888743"/>
    <lineage>
        <taxon>Bacteria</taxon>
        <taxon>Pseudomonadati</taxon>
        <taxon>Bacteroidota</taxon>
        <taxon>Bacteroidia</taxon>
        <taxon>Bacteroidales</taxon>
        <taxon>Prevotellaceae</taxon>
        <taxon>Prevotella</taxon>
    </lineage>
</organism>
<protein>
    <submittedName>
        <fullName evidence="1">Uncharacterized protein</fullName>
    </submittedName>
</protein>
<name>F0F7X9_9BACT</name>
<sequence>MSGINTMCGGHQYIGRKKEVPAMIGRRKEGCPIGKILPDSNTGPASSHCQWRSIGLMVRK</sequence>
<evidence type="ECO:0000313" key="1">
    <source>
        <dbReference type="EMBL" id="EGC19822.1"/>
    </source>
</evidence>